<dbReference type="Proteomes" id="UP000786693">
    <property type="component" value="Unassembled WGS sequence"/>
</dbReference>
<proteinExistence type="predicted"/>
<accession>A0ABQ4NMH9</accession>
<reference evidence="1 2" key="1">
    <citation type="submission" date="2021-05" db="EMBL/GenBank/DDBJ databases">
        <title>Bacteria Genome sequencing.</title>
        <authorList>
            <person name="Takabe Y."/>
            <person name="Nakajima Y."/>
            <person name="Suzuki S."/>
            <person name="Shiozaki T."/>
        </authorList>
    </citation>
    <scope>NUCLEOTIDE SEQUENCE [LARGE SCALE GENOMIC DNA]</scope>
    <source>
        <strain evidence="1 2">AI_62</strain>
    </source>
</reference>
<keyword evidence="2" id="KW-1185">Reference proteome</keyword>
<evidence type="ECO:0000313" key="1">
    <source>
        <dbReference type="EMBL" id="GIT95566.1"/>
    </source>
</evidence>
<evidence type="ECO:0008006" key="3">
    <source>
        <dbReference type="Google" id="ProtNLM"/>
    </source>
</evidence>
<gene>
    <name evidence="1" type="ORF">JANAI62_21890</name>
</gene>
<dbReference type="EMBL" id="BPFH01000004">
    <property type="protein sequence ID" value="GIT95566.1"/>
    <property type="molecule type" value="Genomic_DNA"/>
</dbReference>
<organism evidence="1 2">
    <name type="scientific">Jannaschia pagri</name>
    <dbReference type="NCBI Taxonomy" id="2829797"/>
    <lineage>
        <taxon>Bacteria</taxon>
        <taxon>Pseudomonadati</taxon>
        <taxon>Pseudomonadota</taxon>
        <taxon>Alphaproteobacteria</taxon>
        <taxon>Rhodobacterales</taxon>
        <taxon>Roseobacteraceae</taxon>
        <taxon>Jannaschia</taxon>
    </lineage>
</organism>
<protein>
    <recommendedName>
        <fullName evidence="3">Protein kinase domain-containing protein</fullName>
    </recommendedName>
</protein>
<comment type="caution">
    <text evidence="1">The sequence shown here is derived from an EMBL/GenBank/DDBJ whole genome shotgun (WGS) entry which is preliminary data.</text>
</comment>
<name>A0ABQ4NMH9_9RHOB</name>
<evidence type="ECO:0000313" key="2">
    <source>
        <dbReference type="Proteomes" id="UP000786693"/>
    </source>
</evidence>
<sequence length="80" mass="9071">MSKWQTHAEMCGIKAAERLYEVDPSATREIRDTDMWGAGVVLLTFLRDHHAPEYEIAEAMSIMLRAYVTRFQSLKSGGVP</sequence>